<evidence type="ECO:0000256" key="1">
    <source>
        <dbReference type="SAM" id="Phobius"/>
    </source>
</evidence>
<gene>
    <name evidence="2" type="ORF">MUK42_15959</name>
</gene>
<protein>
    <submittedName>
        <fullName evidence="2">Uncharacterized protein</fullName>
    </submittedName>
</protein>
<keyword evidence="1" id="KW-0812">Transmembrane</keyword>
<name>A0A9E7H5B8_9LILI</name>
<reference evidence="2" key="1">
    <citation type="submission" date="2022-05" db="EMBL/GenBank/DDBJ databases">
        <title>The Musa troglodytarum L. genome provides insights into the mechanism of non-climacteric behaviour and enrichment of carotenoids.</title>
        <authorList>
            <person name="Wang J."/>
        </authorList>
    </citation>
    <scope>NUCLEOTIDE SEQUENCE</scope>
    <source>
        <tissue evidence="2">Leaf</tissue>
    </source>
</reference>
<keyword evidence="3" id="KW-1185">Reference proteome</keyword>
<keyword evidence="1" id="KW-1133">Transmembrane helix</keyword>
<accession>A0A9E7H5B8</accession>
<dbReference type="Proteomes" id="UP001055439">
    <property type="component" value="Chromosome 8"/>
</dbReference>
<evidence type="ECO:0000313" key="3">
    <source>
        <dbReference type="Proteomes" id="UP001055439"/>
    </source>
</evidence>
<evidence type="ECO:0000313" key="2">
    <source>
        <dbReference type="EMBL" id="URE27046.1"/>
    </source>
</evidence>
<feature type="transmembrane region" description="Helical" evidence="1">
    <location>
        <begin position="42"/>
        <end position="64"/>
    </location>
</feature>
<dbReference type="EMBL" id="CP097510">
    <property type="protein sequence ID" value="URE27046.1"/>
    <property type="molecule type" value="Genomic_DNA"/>
</dbReference>
<organism evidence="2 3">
    <name type="scientific">Musa troglodytarum</name>
    <name type="common">fe'i banana</name>
    <dbReference type="NCBI Taxonomy" id="320322"/>
    <lineage>
        <taxon>Eukaryota</taxon>
        <taxon>Viridiplantae</taxon>
        <taxon>Streptophyta</taxon>
        <taxon>Embryophyta</taxon>
        <taxon>Tracheophyta</taxon>
        <taxon>Spermatophyta</taxon>
        <taxon>Magnoliopsida</taxon>
        <taxon>Liliopsida</taxon>
        <taxon>Zingiberales</taxon>
        <taxon>Musaceae</taxon>
        <taxon>Musa</taxon>
    </lineage>
</organism>
<proteinExistence type="predicted"/>
<keyword evidence="1" id="KW-0472">Membrane</keyword>
<sequence length="67" mass="7937">MLSAAYMSISTKTILIKRFEGVRYCQCLCDVWTHLILRQSNIYICIVYLICWNVCHCSFSPVIWEKK</sequence>
<dbReference type="AlphaFoldDB" id="A0A9E7H5B8"/>